<keyword evidence="1" id="KW-1133">Transmembrane helix</keyword>
<accession>H3ZND1</accession>
<dbReference type="KEGG" id="tlt:OCC_11452"/>
<dbReference type="Proteomes" id="UP000015502">
    <property type="component" value="Chromosome"/>
</dbReference>
<evidence type="ECO:0000256" key="1">
    <source>
        <dbReference type="SAM" id="Phobius"/>
    </source>
</evidence>
<dbReference type="InterPro" id="IPR015943">
    <property type="entry name" value="WD40/YVTN_repeat-like_dom_sf"/>
</dbReference>
<dbReference type="OrthoDB" id="100611at2157"/>
<dbReference type="HOGENOM" id="CLU_716933_0_0_2"/>
<gene>
    <name evidence="3" type="ORF">OCC_11452</name>
</gene>
<dbReference type="EMBL" id="CP006670">
    <property type="protein sequence ID" value="EHR78555.1"/>
    <property type="molecule type" value="Genomic_DNA"/>
</dbReference>
<keyword evidence="1" id="KW-0472">Membrane</keyword>
<organism evidence="3 4">
    <name type="scientific">Thermococcus litoralis (strain ATCC 51850 / DSM 5473 / JCM 8560 / NS-C)</name>
    <dbReference type="NCBI Taxonomy" id="523849"/>
    <lineage>
        <taxon>Archaea</taxon>
        <taxon>Methanobacteriati</taxon>
        <taxon>Methanobacteriota</taxon>
        <taxon>Thermococci</taxon>
        <taxon>Thermococcales</taxon>
        <taxon>Thermococcaceae</taxon>
        <taxon>Thermococcus</taxon>
    </lineage>
</organism>
<proteinExistence type="predicted"/>
<feature type="transmembrane region" description="Helical" evidence="1">
    <location>
        <begin position="348"/>
        <end position="365"/>
    </location>
</feature>
<dbReference type="GeneID" id="16549175"/>
<dbReference type="SUPFAM" id="SSF50998">
    <property type="entry name" value="Quinoprotein alcohol dehydrogenase-like"/>
    <property type="match status" value="1"/>
</dbReference>
<dbReference type="STRING" id="523849.OCC_11452"/>
<dbReference type="AlphaFoldDB" id="H3ZND1"/>
<evidence type="ECO:0000313" key="4">
    <source>
        <dbReference type="Proteomes" id="UP000015502"/>
    </source>
</evidence>
<evidence type="ECO:0000313" key="3">
    <source>
        <dbReference type="EMBL" id="EHR78555.1"/>
    </source>
</evidence>
<keyword evidence="1" id="KW-0812">Transmembrane</keyword>
<name>H3ZND1_THELN</name>
<dbReference type="Gene3D" id="2.130.10.10">
    <property type="entry name" value="YVTN repeat-like/Quinoprotein amine dehydrogenase"/>
    <property type="match status" value="1"/>
</dbReference>
<feature type="domain" description="Pyrrolo-quinoline quinone repeat" evidence="2">
    <location>
        <begin position="165"/>
        <end position="255"/>
    </location>
</feature>
<reference evidence="3 4" key="1">
    <citation type="journal article" date="2012" name="J. Bacteriol.">
        <title>Genome sequence of the model hyperthermophilic archaeon Thermococcus litoralis NS-C.</title>
        <authorList>
            <person name="Gardner A.F."/>
            <person name="Kumar S."/>
            <person name="Perler F.B."/>
        </authorList>
    </citation>
    <scope>NUCLEOTIDE SEQUENCE [LARGE SCALE GENOMIC DNA]</scope>
    <source>
        <strain evidence="4">ATCC 51850 / DSM 5473 / JCM 8560 / NS-C</strain>
    </source>
</reference>
<dbReference type="Pfam" id="PF13360">
    <property type="entry name" value="PQQ_2"/>
    <property type="match status" value="1"/>
</dbReference>
<evidence type="ECO:0000259" key="2">
    <source>
        <dbReference type="Pfam" id="PF13360"/>
    </source>
</evidence>
<dbReference type="PaxDb" id="523849-OCC_11452"/>
<dbReference type="InterPro" id="IPR002372">
    <property type="entry name" value="PQQ_rpt_dom"/>
</dbReference>
<keyword evidence="4" id="KW-1185">Reference proteome</keyword>
<sequence length="385" mass="43448">MNRKISSLLLILFVLLLLWSLDYFEEVSNKDPLLNRISQIEFSIEHEVVGIGFQNDALVVKTVYYGISKNPENGSLLFIKDGKIVKNITLLPFDHYGAFDVSGNVIVLGTYGIRWLSESTFTFSPSYLVAYSSEGSELWRKEFNTTSVSAAGDLIVARGYLKNGSVVKVFDIKGEELWSLNFGEKVATNGKIVAVGEKGKIYLYSREGNLIRVIEPWKGHISSIKLTKDGKIIVAFYSRDGSYLEVYDEDGNLLWGRNFPFIQDFTVSQNYILVHSNALHILDFSGRTLWSNEHYYPSLVLGRIAISKDEKYIAYGVSGVNLVLNPLFDCDKDGIIDESDPLPINNDLFYRILLTVIVGTSAFWVKNCKRKGKNLEKDMKKLKAP</sequence>
<protein>
    <recommendedName>
        <fullName evidence="2">Pyrrolo-quinoline quinone repeat domain-containing protein</fullName>
    </recommendedName>
</protein>
<dbReference type="RefSeq" id="WP_004068197.1">
    <property type="nucleotide sequence ID" value="NC_022084.1"/>
</dbReference>
<dbReference type="InterPro" id="IPR011047">
    <property type="entry name" value="Quinoprotein_ADH-like_sf"/>
</dbReference>